<gene>
    <name evidence="2" type="ORF">HRJ34_16850</name>
</gene>
<evidence type="ECO:0000313" key="2">
    <source>
        <dbReference type="EMBL" id="QTH20021.1"/>
    </source>
</evidence>
<reference evidence="2" key="2">
    <citation type="submission" date="2021-04" db="EMBL/GenBank/DDBJ databases">
        <title>Isolation and genomic analysis of the ibuprofen-degrading bacterium Sphingomonas strain MPO218.</title>
        <authorList>
            <person name="Aulestia M."/>
            <person name="Flores A."/>
            <person name="Mangas E.L."/>
            <person name="Perez-Pulido A.J."/>
            <person name="Santero E."/>
            <person name="Camacho E.M."/>
        </authorList>
    </citation>
    <scope>NUCLEOTIDE SEQUENCE</scope>
    <source>
        <strain evidence="2">MPO218</strain>
    </source>
</reference>
<dbReference type="EMBL" id="CP059319">
    <property type="protein sequence ID" value="QTH20021.1"/>
    <property type="molecule type" value="Genomic_DNA"/>
</dbReference>
<dbReference type="InterPro" id="IPR002925">
    <property type="entry name" value="Dienelactn_hydro"/>
</dbReference>
<sequence>MSIITKPVRYGHGGVTFEAYAAWDDASAAPRPIVLVAGTFMGRTAFEEAKARSLAELGYVAVAIDLYGLGHWPADFDGARAAMGALDADRGLLKERLLVALDAAQGIGAPADPARVAAIGFCFGGKCVLDLARSGAEVAGVASFHGLYDAPPFPNAAITAKVLVLHGWDDPLDPPETVLGLAKEMSKAKVDWQVHAYGHTVHGFTNPAREGMYSPAADRRSWRAMQDFLGELFTN</sequence>
<dbReference type="InterPro" id="IPR029058">
    <property type="entry name" value="AB_hydrolase_fold"/>
</dbReference>
<dbReference type="GO" id="GO:0016787">
    <property type="term" value="F:hydrolase activity"/>
    <property type="evidence" value="ECO:0007669"/>
    <property type="project" value="UniProtKB-KW"/>
</dbReference>
<organism evidence="2 3">
    <name type="scientific">Rhizorhabdus wittichii</name>
    <dbReference type="NCBI Taxonomy" id="160791"/>
    <lineage>
        <taxon>Bacteria</taxon>
        <taxon>Pseudomonadati</taxon>
        <taxon>Pseudomonadota</taxon>
        <taxon>Alphaproteobacteria</taxon>
        <taxon>Sphingomonadales</taxon>
        <taxon>Sphingomonadaceae</taxon>
        <taxon>Rhizorhabdus</taxon>
    </lineage>
</organism>
<evidence type="ECO:0000313" key="3">
    <source>
        <dbReference type="Proteomes" id="UP000664914"/>
    </source>
</evidence>
<dbReference type="Proteomes" id="UP000664914">
    <property type="component" value="Chromosome"/>
</dbReference>
<keyword evidence="2" id="KW-0378">Hydrolase</keyword>
<feature type="domain" description="Dienelactone hydrolase" evidence="1">
    <location>
        <begin position="17"/>
        <end position="231"/>
    </location>
</feature>
<dbReference type="AlphaFoldDB" id="A0A975D0L4"/>
<dbReference type="Pfam" id="PF01738">
    <property type="entry name" value="DLH"/>
    <property type="match status" value="1"/>
</dbReference>
<protein>
    <submittedName>
        <fullName evidence="2">Dienelactone hydrolase family protein</fullName>
    </submittedName>
</protein>
<reference evidence="2" key="1">
    <citation type="submission" date="2020-07" db="EMBL/GenBank/DDBJ databases">
        <authorList>
            <person name="Camacho E."/>
        </authorList>
    </citation>
    <scope>NUCLEOTIDE SEQUENCE</scope>
    <source>
        <strain evidence="2">MPO218</strain>
    </source>
</reference>
<evidence type="ECO:0000259" key="1">
    <source>
        <dbReference type="Pfam" id="PF01738"/>
    </source>
</evidence>
<dbReference type="PANTHER" id="PTHR22946:SF0">
    <property type="entry name" value="DIENELACTONE HYDROLASE DOMAIN-CONTAINING PROTEIN"/>
    <property type="match status" value="1"/>
</dbReference>
<dbReference type="InterPro" id="IPR050261">
    <property type="entry name" value="FrsA_esterase"/>
</dbReference>
<dbReference type="SUPFAM" id="SSF53474">
    <property type="entry name" value="alpha/beta-Hydrolases"/>
    <property type="match status" value="1"/>
</dbReference>
<dbReference type="RefSeq" id="WP_208631890.1">
    <property type="nucleotide sequence ID" value="NZ_CP059319.1"/>
</dbReference>
<dbReference type="Gene3D" id="3.40.50.1820">
    <property type="entry name" value="alpha/beta hydrolase"/>
    <property type="match status" value="1"/>
</dbReference>
<name>A0A975D0L4_9SPHN</name>
<dbReference type="PANTHER" id="PTHR22946">
    <property type="entry name" value="DIENELACTONE HYDROLASE DOMAIN-CONTAINING PROTEIN-RELATED"/>
    <property type="match status" value="1"/>
</dbReference>
<proteinExistence type="predicted"/>
<accession>A0A975D0L4</accession>